<proteinExistence type="predicted"/>
<evidence type="ECO:0000313" key="2">
    <source>
        <dbReference type="Proteomes" id="UP000193303"/>
    </source>
</evidence>
<name>A0A1X3DKG6_9NEIS</name>
<evidence type="ECO:0000313" key="1">
    <source>
        <dbReference type="EMBL" id="OSI24658.1"/>
    </source>
</evidence>
<protein>
    <submittedName>
        <fullName evidence="1">Uncharacterized protein</fullName>
    </submittedName>
</protein>
<reference evidence="2" key="1">
    <citation type="submission" date="2017-01" db="EMBL/GenBank/DDBJ databases">
        <authorList>
            <person name="Mah S.A."/>
            <person name="Swanson W.J."/>
            <person name="Moy G.W."/>
            <person name="Vacquier V.D."/>
        </authorList>
    </citation>
    <scope>NUCLEOTIDE SEQUENCE [LARGE SCALE GENOMIC DNA]</scope>
    <source>
        <strain evidence="2">124861</strain>
    </source>
</reference>
<dbReference type="EMBL" id="MTAB01000003">
    <property type="protein sequence ID" value="OSI24658.1"/>
    <property type="molecule type" value="Genomic_DNA"/>
</dbReference>
<gene>
    <name evidence="1" type="ORF">BV912_02045</name>
</gene>
<accession>A0A1X3DKG6</accession>
<comment type="caution">
    <text evidence="1">The sequence shown here is derived from an EMBL/GenBank/DDBJ whole genome shotgun (WGS) entry which is preliminary data.</text>
</comment>
<organism evidence="1 2">
    <name type="scientific">Neisseria dumasiana</name>
    <dbReference type="NCBI Taxonomy" id="1931275"/>
    <lineage>
        <taxon>Bacteria</taxon>
        <taxon>Pseudomonadati</taxon>
        <taxon>Pseudomonadota</taxon>
        <taxon>Betaproteobacteria</taxon>
        <taxon>Neisseriales</taxon>
        <taxon>Neisseriaceae</taxon>
        <taxon>Neisseria</taxon>
    </lineage>
</organism>
<sequence length="154" mass="17050">MSGNQGVINLCRTYKTKAHAEAMQSMGICLNNARSVFEVQKAVPSGVPVDMEAERRYWQEKALTQTQQDVVGGILKMIEELQTTAEQINIQAAAFGLKLPKLELYEVAGYYGDVYRLVKDAETAAAKTGSAVLLDRLMKVKEFRDLAAHVAARR</sequence>
<dbReference type="RefSeq" id="WP_085358076.1">
    <property type="nucleotide sequence ID" value="NZ_MTAB01000003.1"/>
</dbReference>
<dbReference type="Proteomes" id="UP000193303">
    <property type="component" value="Unassembled WGS sequence"/>
</dbReference>
<dbReference type="AlphaFoldDB" id="A0A1X3DKG6"/>